<evidence type="ECO:0000313" key="8">
    <source>
        <dbReference type="EMBL" id="KGE89728.1"/>
    </source>
</evidence>
<protein>
    <recommendedName>
        <fullName evidence="2">alpha-L-rhamnosidase</fullName>
        <ecNumber evidence="2">3.2.1.40</ecNumber>
    </recommendedName>
</protein>
<dbReference type="AlphaFoldDB" id="A0A098SDL9"/>
<dbReference type="Pfam" id="PF05592">
    <property type="entry name" value="Bac_rhamnosid"/>
    <property type="match status" value="1"/>
</dbReference>
<evidence type="ECO:0000259" key="6">
    <source>
        <dbReference type="Pfam" id="PF17389"/>
    </source>
</evidence>
<evidence type="ECO:0000256" key="1">
    <source>
        <dbReference type="ARBA" id="ARBA00001445"/>
    </source>
</evidence>
<dbReference type="Pfam" id="PF08531">
    <property type="entry name" value="Bac_rhamnosid_N"/>
    <property type="match status" value="1"/>
</dbReference>
<evidence type="ECO:0000259" key="5">
    <source>
        <dbReference type="Pfam" id="PF08531"/>
    </source>
</evidence>
<gene>
    <name evidence="8" type="ORF">IX84_01495</name>
</gene>
<evidence type="ECO:0000259" key="7">
    <source>
        <dbReference type="Pfam" id="PF17390"/>
    </source>
</evidence>
<dbReference type="InterPro" id="IPR035396">
    <property type="entry name" value="Bac_rhamnosid6H"/>
</dbReference>
<sequence>MLSLLTTTLHALSIYGLQCEHKTNPIGIDAQKPRLSWKLRGDDPGLMQAAYAIQVATDPDFKKSNLVWDTGKITSGASVLLPYEGKALASGQRYYWRVKVWSNQGKVSDWSAPAFWEMGLLRADDWQAKWIEPVQVEEKDGPAYLLRKAFQLKGKIARARAYVSARGLYEFFLNGQQVGNQVFTPGWTAYDDHIQYQVYDVTDLLVRGDNAVGLHLGDGWFRGAMGWMDNWGLYGKRVGVIAQIEITYENGQRDMILTDGSWTGTSEGPIRMNSIYNGETYDARMEPTGWSRPGFDDQNWQPVTVAGHSKSNLIGAVSVPVQQVEELAPDTIFRTPSGTLVADFGQNLVGWVRLKVAGKAGTTVTIRHAEVLDKEGEFYTANLRAAKATLVYTLKGGATEVYEPSFTFMGFRYIAVEGFPGELKPENVTAVVIHSAMEPTGTFECSDSLINQLQHNIVWGQKGNFLDVPTDCPQRDERLGWTGDAQAFCRTAAFNMDVAAFFTKWLKDLHADQLENGGVPFVIPDVLRNNGVSAGWGDAATIIPWDLYQVYGDTSLLSVQYPSMKAYVEYIREQAGDALMWKGGSVFGDWLFYKPHGNNHTAPDGYTDPDMIATMFFAYSAHLLSQAAGVLGKTEEEMEYRAVYEAVKAIFQKAYVTPSGRIASDSQTAYVLALQFGLLPEPLRAKAAAHLVDDIRRRKNHLSTGFLGTPYLCHVLSDHGYTEVAYDLLLQKSYPSWLYPVTMGATTIWERWDGQRPDSTFQDVGMNSFNHYAYGAIGDWMYRVVAGIELLEPGYRKIRIQPQPDARLGYAKASLDSPYGRIASGWSLMAGELVLNVAIPPNTTAVIELPNANLSAVEADGGPLLSHSDFSNVQQVNEAVTFEAVPGAYEFRYRYE</sequence>
<dbReference type="InterPro" id="IPR008928">
    <property type="entry name" value="6-hairpin_glycosidase_sf"/>
</dbReference>
<dbReference type="Gene3D" id="2.60.120.260">
    <property type="entry name" value="Galactose-binding domain-like"/>
    <property type="match status" value="2"/>
</dbReference>
<keyword evidence="3" id="KW-0378">Hydrolase</keyword>
<name>A0A098SDL9_9BACT</name>
<dbReference type="InterPro" id="IPR012341">
    <property type="entry name" value="6hp_glycosidase-like_sf"/>
</dbReference>
<dbReference type="GO" id="GO:0030596">
    <property type="term" value="F:alpha-L-rhamnosidase activity"/>
    <property type="evidence" value="ECO:0007669"/>
    <property type="project" value="UniProtKB-EC"/>
</dbReference>
<dbReference type="InterPro" id="IPR013783">
    <property type="entry name" value="Ig-like_fold"/>
</dbReference>
<reference evidence="8 9" key="1">
    <citation type="journal article" date="2014" name="Int. J. Syst. Evol. Microbiol.">
        <title>Phaeodactylibacter xiamenensis gen. nov., sp. nov., a member of the family Saprospiraceae isolated from the marine alga Phaeodactylum tricornutum.</title>
        <authorList>
            <person name="Chen Z.Jr."/>
            <person name="Lei X."/>
            <person name="Lai Q."/>
            <person name="Li Y."/>
            <person name="Zhang B."/>
            <person name="Zhang J."/>
            <person name="Zhang H."/>
            <person name="Yang L."/>
            <person name="Zheng W."/>
            <person name="Tian Y."/>
            <person name="Yu Z."/>
            <person name="Xu H.Jr."/>
            <person name="Zheng T."/>
        </authorList>
    </citation>
    <scope>NUCLEOTIDE SEQUENCE [LARGE SCALE GENOMIC DNA]</scope>
    <source>
        <strain evidence="8 9">KD52</strain>
    </source>
</reference>
<comment type="caution">
    <text evidence="8">The sequence shown here is derived from an EMBL/GenBank/DDBJ whole genome shotgun (WGS) entry which is preliminary data.</text>
</comment>
<dbReference type="SUPFAM" id="SSF48208">
    <property type="entry name" value="Six-hairpin glycosidases"/>
    <property type="match status" value="1"/>
</dbReference>
<organism evidence="8 9">
    <name type="scientific">Phaeodactylibacter xiamenensis</name>
    <dbReference type="NCBI Taxonomy" id="1524460"/>
    <lineage>
        <taxon>Bacteria</taxon>
        <taxon>Pseudomonadati</taxon>
        <taxon>Bacteroidota</taxon>
        <taxon>Saprospiria</taxon>
        <taxon>Saprospirales</taxon>
        <taxon>Haliscomenobacteraceae</taxon>
        <taxon>Phaeodactylibacter</taxon>
    </lineage>
</organism>
<dbReference type="PANTHER" id="PTHR33307:SF6">
    <property type="entry name" value="ALPHA-RHAMNOSIDASE (EUROFUNG)-RELATED"/>
    <property type="match status" value="1"/>
</dbReference>
<dbReference type="EC" id="3.2.1.40" evidence="2"/>
<dbReference type="Pfam" id="PF17390">
    <property type="entry name" value="Bac_rhamnosid_C"/>
    <property type="match status" value="1"/>
</dbReference>
<dbReference type="InterPro" id="IPR013737">
    <property type="entry name" value="Bac_rhamnosid_N"/>
</dbReference>
<feature type="domain" description="Alpha-L-rhamnosidase six-hairpin glycosidase" evidence="6">
    <location>
        <begin position="440"/>
        <end position="785"/>
    </location>
</feature>
<dbReference type="PANTHER" id="PTHR33307">
    <property type="entry name" value="ALPHA-RHAMNOSIDASE (EUROFUNG)"/>
    <property type="match status" value="1"/>
</dbReference>
<dbReference type="PIRSF" id="PIRSF010631">
    <property type="entry name" value="A-rhamnsds"/>
    <property type="match status" value="1"/>
</dbReference>
<evidence type="ECO:0000259" key="4">
    <source>
        <dbReference type="Pfam" id="PF05592"/>
    </source>
</evidence>
<feature type="domain" description="Alpha-L-rhamnosidase C-terminal" evidence="7">
    <location>
        <begin position="787"/>
        <end position="855"/>
    </location>
</feature>
<proteinExistence type="predicted"/>
<accession>A0A098SDL9</accession>
<evidence type="ECO:0000256" key="2">
    <source>
        <dbReference type="ARBA" id="ARBA00012652"/>
    </source>
</evidence>
<dbReference type="Pfam" id="PF25788">
    <property type="entry name" value="Ig_Rha78A_N"/>
    <property type="match status" value="1"/>
</dbReference>
<dbReference type="InterPro" id="IPR008902">
    <property type="entry name" value="Rhamnosid_concanavalin"/>
</dbReference>
<dbReference type="Gene3D" id="2.60.40.10">
    <property type="entry name" value="Immunoglobulins"/>
    <property type="match status" value="1"/>
</dbReference>
<dbReference type="Proteomes" id="UP000029736">
    <property type="component" value="Unassembled WGS sequence"/>
</dbReference>
<evidence type="ECO:0000313" key="9">
    <source>
        <dbReference type="Proteomes" id="UP000029736"/>
    </source>
</evidence>
<dbReference type="InterPro" id="IPR016007">
    <property type="entry name" value="Alpha_rhamnosid"/>
</dbReference>
<dbReference type="Gene3D" id="2.60.420.10">
    <property type="entry name" value="Maltose phosphorylase, domain 3"/>
    <property type="match status" value="1"/>
</dbReference>
<comment type="catalytic activity">
    <reaction evidence="1">
        <text>Hydrolysis of terminal non-reducing alpha-L-rhamnose residues in alpha-L-rhamnosides.</text>
        <dbReference type="EC" id="3.2.1.40"/>
    </reaction>
</comment>
<dbReference type="GO" id="GO:0005975">
    <property type="term" value="P:carbohydrate metabolic process"/>
    <property type="evidence" value="ECO:0007669"/>
    <property type="project" value="InterPro"/>
</dbReference>
<dbReference type="InterPro" id="IPR035398">
    <property type="entry name" value="Bac_rhamnosid_C"/>
</dbReference>
<dbReference type="EMBL" id="JPOS01000003">
    <property type="protein sequence ID" value="KGE89728.1"/>
    <property type="molecule type" value="Genomic_DNA"/>
</dbReference>
<keyword evidence="9" id="KW-1185">Reference proteome</keyword>
<dbReference type="Gene3D" id="1.50.10.10">
    <property type="match status" value="1"/>
</dbReference>
<dbReference type="Pfam" id="PF17389">
    <property type="entry name" value="Bac_rhamnosid6H"/>
    <property type="match status" value="1"/>
</dbReference>
<evidence type="ECO:0000256" key="3">
    <source>
        <dbReference type="ARBA" id="ARBA00022801"/>
    </source>
</evidence>
<dbReference type="STRING" id="1524460.IX84_01495"/>
<feature type="domain" description="Bacterial alpha-L-rhamnosidase N-terminal" evidence="5">
    <location>
        <begin position="155"/>
        <end position="324"/>
    </location>
</feature>
<feature type="domain" description="Alpha-L-rhamnosidase concanavalin-like" evidence="4">
    <location>
        <begin position="334"/>
        <end position="434"/>
    </location>
</feature>